<feature type="non-terminal residue" evidence="1">
    <location>
        <position position="1"/>
    </location>
</feature>
<organism evidence="1 2">
    <name type="scientific">Streptomyces beijiangensis</name>
    <dbReference type="NCBI Taxonomy" id="163361"/>
    <lineage>
        <taxon>Bacteria</taxon>
        <taxon>Bacillati</taxon>
        <taxon>Actinomycetota</taxon>
        <taxon>Actinomycetes</taxon>
        <taxon>Kitasatosporales</taxon>
        <taxon>Streptomycetaceae</taxon>
        <taxon>Streptomyces</taxon>
    </lineage>
</organism>
<name>A0A939JM17_9ACTN</name>
<proteinExistence type="predicted"/>
<dbReference type="Pfam" id="PF13385">
    <property type="entry name" value="Laminin_G_3"/>
    <property type="match status" value="1"/>
</dbReference>
<dbReference type="InterPro" id="IPR013320">
    <property type="entry name" value="ConA-like_dom_sf"/>
</dbReference>
<dbReference type="RefSeq" id="WP_242553694.1">
    <property type="nucleotide sequence ID" value="NZ_JAFLRJ010000634.1"/>
</dbReference>
<sequence length="112" mass="11630">ALALPGGAPTSDGAYVRLPRGVLGAATDVTVSARVQWSGDASPWQRIFDLGTNTTKYLFVTPSNDSGLLRTSVTTGGGGAEAQVNGYAKLPADQWRTVTVTLDSVAGRITTY</sequence>
<keyword evidence="2" id="KW-1185">Reference proteome</keyword>
<accession>A0A939JM17</accession>
<dbReference type="AlphaFoldDB" id="A0A939JM17"/>
<dbReference type="Proteomes" id="UP000664167">
    <property type="component" value="Unassembled WGS sequence"/>
</dbReference>
<reference evidence="1" key="1">
    <citation type="submission" date="2021-03" db="EMBL/GenBank/DDBJ databases">
        <title>Streptomyces poriferae sp. nov., a novel marine sponge-derived Actinobacteria species with anti-MRSA activity.</title>
        <authorList>
            <person name="Sandoval-Powers M."/>
            <person name="Kralova S."/>
            <person name="Nguyen G.-S."/>
            <person name="Fawwal D."/>
            <person name="Degnes K."/>
            <person name="Klinkenberg G."/>
            <person name="Sletta H."/>
            <person name="Wentzel A."/>
            <person name="Liles M.R."/>
        </authorList>
    </citation>
    <scope>NUCLEOTIDE SEQUENCE</scope>
    <source>
        <strain evidence="1">DSM 41794</strain>
    </source>
</reference>
<dbReference type="EMBL" id="JAFLRJ010000634">
    <property type="protein sequence ID" value="MBO0517457.1"/>
    <property type="molecule type" value="Genomic_DNA"/>
</dbReference>
<feature type="non-terminal residue" evidence="1">
    <location>
        <position position="112"/>
    </location>
</feature>
<dbReference type="SUPFAM" id="SSF49899">
    <property type="entry name" value="Concanavalin A-like lectins/glucanases"/>
    <property type="match status" value="1"/>
</dbReference>
<evidence type="ECO:0000313" key="2">
    <source>
        <dbReference type="Proteomes" id="UP000664167"/>
    </source>
</evidence>
<protein>
    <submittedName>
        <fullName evidence="1">Uncharacterized protein</fullName>
    </submittedName>
</protein>
<dbReference type="Gene3D" id="2.60.120.200">
    <property type="match status" value="1"/>
</dbReference>
<evidence type="ECO:0000313" key="1">
    <source>
        <dbReference type="EMBL" id="MBO0517457.1"/>
    </source>
</evidence>
<comment type="caution">
    <text evidence="1">The sequence shown here is derived from an EMBL/GenBank/DDBJ whole genome shotgun (WGS) entry which is preliminary data.</text>
</comment>
<gene>
    <name evidence="1" type="ORF">J0695_37725</name>
</gene>